<keyword evidence="2" id="KW-0732">Signal</keyword>
<proteinExistence type="predicted"/>
<dbReference type="PANTHER" id="PTHR11161:SF71">
    <property type="entry name" value="NOSE RESISTANT-TO-FLUOXETINE PROTEIN N-TERMINAL DOMAIN-CONTAINING PROTEIN"/>
    <property type="match status" value="1"/>
</dbReference>
<dbReference type="OrthoDB" id="10006435at2759"/>
<evidence type="ECO:0000259" key="3">
    <source>
        <dbReference type="Pfam" id="PF01757"/>
    </source>
</evidence>
<dbReference type="InterPro" id="IPR002656">
    <property type="entry name" value="Acyl_transf_3_dom"/>
</dbReference>
<feature type="domain" description="Acyltransferase 3" evidence="3">
    <location>
        <begin position="283"/>
        <end position="670"/>
    </location>
</feature>
<evidence type="ECO:0000259" key="4">
    <source>
        <dbReference type="Pfam" id="PF20146"/>
    </source>
</evidence>
<dbReference type="Proteomes" id="UP001152798">
    <property type="component" value="Chromosome 2"/>
</dbReference>
<name>A0A9P0ECY4_NEZVI</name>
<feature type="transmembrane region" description="Helical" evidence="1">
    <location>
        <begin position="650"/>
        <end position="673"/>
    </location>
</feature>
<accession>A0A9P0ECY4</accession>
<feature type="transmembrane region" description="Helical" evidence="1">
    <location>
        <begin position="328"/>
        <end position="350"/>
    </location>
</feature>
<gene>
    <name evidence="5" type="ORF">NEZAVI_LOCUS4745</name>
</gene>
<keyword evidence="6" id="KW-1185">Reference proteome</keyword>
<dbReference type="InterPro" id="IPR052728">
    <property type="entry name" value="O2_lipid_transport_reg"/>
</dbReference>
<feature type="transmembrane region" description="Helical" evidence="1">
    <location>
        <begin position="458"/>
        <end position="480"/>
    </location>
</feature>
<organism evidence="5 6">
    <name type="scientific">Nezara viridula</name>
    <name type="common">Southern green stink bug</name>
    <name type="synonym">Cimex viridulus</name>
    <dbReference type="NCBI Taxonomy" id="85310"/>
    <lineage>
        <taxon>Eukaryota</taxon>
        <taxon>Metazoa</taxon>
        <taxon>Ecdysozoa</taxon>
        <taxon>Arthropoda</taxon>
        <taxon>Hexapoda</taxon>
        <taxon>Insecta</taxon>
        <taxon>Pterygota</taxon>
        <taxon>Neoptera</taxon>
        <taxon>Paraneoptera</taxon>
        <taxon>Hemiptera</taxon>
        <taxon>Heteroptera</taxon>
        <taxon>Panheteroptera</taxon>
        <taxon>Pentatomomorpha</taxon>
        <taxon>Pentatomoidea</taxon>
        <taxon>Pentatomidae</taxon>
        <taxon>Pentatominae</taxon>
        <taxon>Nezara</taxon>
    </lineage>
</organism>
<protein>
    <recommendedName>
        <fullName evidence="7">Nose resistant-to-fluoxetine protein N-terminal domain-containing protein</fullName>
    </recommendedName>
</protein>
<keyword evidence="1" id="KW-0472">Membrane</keyword>
<sequence>MLRFLLLGLSFVANAVSVEKQQNKSWTLEDEDSVRWVSQLMPLALSNFHPWSSRNEECTSQGLLYKKHLSNLTLWAVQMLDSSVLAETGVISGSDYNFGNYDQCVKIHVAEYNLYGRHCMANLQFGPRYYNDTGGESLHYTTPGPFSSVWEKIKRVKDPRIKHRDHFYWSICIPSGCDHNDLEESLQSAIIPYFERSNITVNVTVGEFNCEEANPSVKLSSGTLAYLFTLAGFTLLTFIATLLHYFVYRNEEKEIKVNLLLKFSLLKNWPALFEPERKKELQFISGIKVLSMFCIIYGHRMLISYAFPVLNAEDHEQRTTELIETINLSGNIIVNTFLHVTGFLMFTKLLNDMAKKRDINVIVYLIYKWVRTTPVYAVIIGAFLFLKPLKTNEPLWRSQGLPRLEACRNNFWAHILYINNYYEPGAECLLPSWYLAVDMQMFIICVIIGYIMSKLKKLGYFLLGLSLTISLIIPSVVVFYKGYEPILKLYINFVRNYRNEDDYINAYVPTHMRAAPYIFGMVTASIAYKLQKKEFHFKSVQMIVGVLITSILLIGTLFSSWIFYMPDRIPSDIERIVYPFVQRTTWSLGISWLIISSFLNGYGYIVKRILSCSIFIPLNKLTLCVMLIHPLIQGYSLLIQRRPSYIDTSVLVWMAAGDLFISYFLSLIVYLIVETPLAQLQDSILRRILLKEK</sequence>
<keyword evidence="1" id="KW-0812">Transmembrane</keyword>
<evidence type="ECO:0008006" key="7">
    <source>
        <dbReference type="Google" id="ProtNLM"/>
    </source>
</evidence>
<feature type="transmembrane region" description="Helical" evidence="1">
    <location>
        <begin position="584"/>
        <end position="606"/>
    </location>
</feature>
<evidence type="ECO:0000313" key="5">
    <source>
        <dbReference type="EMBL" id="CAH1394210.1"/>
    </source>
</evidence>
<keyword evidence="1" id="KW-1133">Transmembrane helix</keyword>
<feature type="transmembrane region" description="Helical" evidence="1">
    <location>
        <begin position="362"/>
        <end position="386"/>
    </location>
</feature>
<feature type="transmembrane region" description="Helical" evidence="1">
    <location>
        <begin position="287"/>
        <end position="308"/>
    </location>
</feature>
<feature type="chain" id="PRO_5040448617" description="Nose resistant-to-fluoxetine protein N-terminal domain-containing protein" evidence="2">
    <location>
        <begin position="18"/>
        <end position="693"/>
    </location>
</feature>
<dbReference type="PANTHER" id="PTHR11161">
    <property type="entry name" value="O-ACYLTRANSFERASE"/>
    <property type="match status" value="1"/>
</dbReference>
<feature type="transmembrane region" description="Helical" evidence="1">
    <location>
        <begin position="618"/>
        <end position="638"/>
    </location>
</feature>
<dbReference type="EMBL" id="OV725078">
    <property type="protein sequence ID" value="CAH1394210.1"/>
    <property type="molecule type" value="Genomic_DNA"/>
</dbReference>
<reference evidence="5" key="1">
    <citation type="submission" date="2022-01" db="EMBL/GenBank/DDBJ databases">
        <authorList>
            <person name="King R."/>
        </authorList>
    </citation>
    <scope>NUCLEOTIDE SEQUENCE</scope>
</reference>
<evidence type="ECO:0000256" key="2">
    <source>
        <dbReference type="SAM" id="SignalP"/>
    </source>
</evidence>
<feature type="transmembrane region" description="Helical" evidence="1">
    <location>
        <begin position="542"/>
        <end position="564"/>
    </location>
</feature>
<feature type="domain" description="Nose resistant-to-fluoxetine protein N-terminal" evidence="4">
    <location>
        <begin position="58"/>
        <end position="185"/>
    </location>
</feature>
<feature type="transmembrane region" description="Helical" evidence="1">
    <location>
        <begin position="224"/>
        <end position="248"/>
    </location>
</feature>
<dbReference type="InterPro" id="IPR006621">
    <property type="entry name" value="Nose-resist-to-fluoxetine_N"/>
</dbReference>
<evidence type="ECO:0000256" key="1">
    <source>
        <dbReference type="SAM" id="Phobius"/>
    </source>
</evidence>
<feature type="transmembrane region" description="Helical" evidence="1">
    <location>
        <begin position="514"/>
        <end position="530"/>
    </location>
</feature>
<evidence type="ECO:0000313" key="6">
    <source>
        <dbReference type="Proteomes" id="UP001152798"/>
    </source>
</evidence>
<feature type="transmembrane region" description="Helical" evidence="1">
    <location>
        <begin position="432"/>
        <end position="451"/>
    </location>
</feature>
<dbReference type="AlphaFoldDB" id="A0A9P0ECY4"/>
<dbReference type="Pfam" id="PF01757">
    <property type="entry name" value="Acyl_transf_3"/>
    <property type="match status" value="1"/>
</dbReference>
<dbReference type="Pfam" id="PF20146">
    <property type="entry name" value="NRF"/>
    <property type="match status" value="1"/>
</dbReference>
<feature type="signal peptide" evidence="2">
    <location>
        <begin position="1"/>
        <end position="17"/>
    </location>
</feature>
<dbReference type="GO" id="GO:0016747">
    <property type="term" value="F:acyltransferase activity, transferring groups other than amino-acyl groups"/>
    <property type="evidence" value="ECO:0007669"/>
    <property type="project" value="InterPro"/>
</dbReference>